<dbReference type="Proteomes" id="UP000653305">
    <property type="component" value="Unassembled WGS sequence"/>
</dbReference>
<reference evidence="1" key="1">
    <citation type="submission" date="2020-07" db="EMBL/GenBank/DDBJ databases">
        <title>Ethylene signaling mediates host invasion by parasitic plants.</title>
        <authorList>
            <person name="Yoshida S."/>
        </authorList>
    </citation>
    <scope>NUCLEOTIDE SEQUENCE</scope>
    <source>
        <strain evidence="1">Okayama</strain>
    </source>
</reference>
<accession>A0A830BY71</accession>
<dbReference type="AlphaFoldDB" id="A0A830BY71"/>
<keyword evidence="2" id="KW-1185">Reference proteome</keyword>
<evidence type="ECO:0000313" key="2">
    <source>
        <dbReference type="Proteomes" id="UP000653305"/>
    </source>
</evidence>
<comment type="caution">
    <text evidence="1">The sequence shown here is derived from an EMBL/GenBank/DDBJ whole genome shotgun (WGS) entry which is preliminary data.</text>
</comment>
<gene>
    <name evidence="1" type="ORF">PHJA_000969200</name>
</gene>
<protein>
    <submittedName>
        <fullName evidence="1">E3 ubiquitin-protein ligase ring1</fullName>
    </submittedName>
</protein>
<sequence>MKLARCPASTYITPIVFPRGSISTTRARCAGTSCRATRQMGFRPYRRRWGY</sequence>
<evidence type="ECO:0000313" key="1">
    <source>
        <dbReference type="EMBL" id="GFP88255.1"/>
    </source>
</evidence>
<organism evidence="1 2">
    <name type="scientific">Phtheirospermum japonicum</name>
    <dbReference type="NCBI Taxonomy" id="374723"/>
    <lineage>
        <taxon>Eukaryota</taxon>
        <taxon>Viridiplantae</taxon>
        <taxon>Streptophyta</taxon>
        <taxon>Embryophyta</taxon>
        <taxon>Tracheophyta</taxon>
        <taxon>Spermatophyta</taxon>
        <taxon>Magnoliopsida</taxon>
        <taxon>eudicotyledons</taxon>
        <taxon>Gunneridae</taxon>
        <taxon>Pentapetalae</taxon>
        <taxon>asterids</taxon>
        <taxon>lamiids</taxon>
        <taxon>Lamiales</taxon>
        <taxon>Orobanchaceae</taxon>
        <taxon>Orobanchaceae incertae sedis</taxon>
        <taxon>Phtheirospermum</taxon>
    </lineage>
</organism>
<name>A0A830BY71_9LAMI</name>
<dbReference type="EMBL" id="BMAC01000166">
    <property type="protein sequence ID" value="GFP88255.1"/>
    <property type="molecule type" value="Genomic_DNA"/>
</dbReference>
<proteinExistence type="predicted"/>